<dbReference type="PANTHER" id="PTHR10910">
    <property type="entry name" value="EUKARYOTE SPECIFIC DSRNA BINDING PROTEIN"/>
    <property type="match status" value="1"/>
</dbReference>
<dbReference type="SUPFAM" id="SSF54768">
    <property type="entry name" value="dsRNA-binding domain-like"/>
    <property type="match status" value="1"/>
</dbReference>
<dbReference type="GO" id="GO:0003725">
    <property type="term" value="F:double-stranded RNA binding"/>
    <property type="evidence" value="ECO:0007669"/>
    <property type="project" value="TreeGrafter"/>
</dbReference>
<keyword evidence="4" id="KW-1185">Reference proteome</keyword>
<gene>
    <name evidence="3" type="ORF">PACLA_8A076643</name>
</gene>
<dbReference type="InterPro" id="IPR036390">
    <property type="entry name" value="WH_DNA-bd_sf"/>
</dbReference>
<feature type="compositionally biased region" description="Polar residues" evidence="2">
    <location>
        <begin position="227"/>
        <end position="241"/>
    </location>
</feature>
<dbReference type="GO" id="GO:0005737">
    <property type="term" value="C:cytoplasm"/>
    <property type="evidence" value="ECO:0007669"/>
    <property type="project" value="TreeGrafter"/>
</dbReference>
<reference evidence="3" key="1">
    <citation type="submission" date="2020-04" db="EMBL/GenBank/DDBJ databases">
        <authorList>
            <person name="Alioto T."/>
            <person name="Alioto T."/>
            <person name="Gomez Garrido J."/>
        </authorList>
    </citation>
    <scope>NUCLEOTIDE SEQUENCE</scope>
    <source>
        <strain evidence="3">A484AB</strain>
    </source>
</reference>
<dbReference type="InterPro" id="IPR042371">
    <property type="entry name" value="Z_dom"/>
</dbReference>
<dbReference type="PROSITE" id="PS50139">
    <property type="entry name" value="Z_BINDING"/>
    <property type="match status" value="1"/>
</dbReference>
<feature type="region of interest" description="Disordered" evidence="2">
    <location>
        <begin position="429"/>
        <end position="513"/>
    </location>
</feature>
<feature type="compositionally biased region" description="Polar residues" evidence="2">
    <location>
        <begin position="438"/>
        <end position="447"/>
    </location>
</feature>
<dbReference type="InterPro" id="IPR036388">
    <property type="entry name" value="WH-like_DNA-bd_sf"/>
</dbReference>
<dbReference type="AlphaFoldDB" id="A0A7D9J4S9"/>
<dbReference type="InterPro" id="IPR002466">
    <property type="entry name" value="A_deamin"/>
</dbReference>
<evidence type="ECO:0000256" key="2">
    <source>
        <dbReference type="SAM" id="MobiDB-lite"/>
    </source>
</evidence>
<dbReference type="Gene3D" id="1.10.10.10">
    <property type="entry name" value="Winged helix-like DNA-binding domain superfamily/Winged helix DNA-binding domain"/>
    <property type="match status" value="1"/>
</dbReference>
<feature type="compositionally biased region" description="Polar residues" evidence="2">
    <location>
        <begin position="248"/>
        <end position="270"/>
    </location>
</feature>
<proteinExistence type="predicted"/>
<dbReference type="GO" id="GO:0006396">
    <property type="term" value="P:RNA processing"/>
    <property type="evidence" value="ECO:0007669"/>
    <property type="project" value="InterPro"/>
</dbReference>
<dbReference type="GO" id="GO:0003726">
    <property type="term" value="F:double-stranded RNA adenosine deaminase activity"/>
    <property type="evidence" value="ECO:0007669"/>
    <property type="project" value="InterPro"/>
</dbReference>
<comment type="caution">
    <text evidence="3">The sequence shown here is derived from an EMBL/GenBank/DDBJ whole genome shotgun (WGS) entry which is preliminary data.</text>
</comment>
<dbReference type="Pfam" id="PF00035">
    <property type="entry name" value="dsrm"/>
    <property type="match status" value="1"/>
</dbReference>
<feature type="region of interest" description="Disordered" evidence="2">
    <location>
        <begin position="593"/>
        <end position="614"/>
    </location>
</feature>
<feature type="region of interest" description="Disordered" evidence="2">
    <location>
        <begin position="185"/>
        <end position="373"/>
    </location>
</feature>
<feature type="compositionally biased region" description="Polar residues" evidence="2">
    <location>
        <begin position="458"/>
        <end position="474"/>
    </location>
</feature>
<dbReference type="SMART" id="SM00552">
    <property type="entry name" value="ADEAMc"/>
    <property type="match status" value="1"/>
</dbReference>
<feature type="compositionally biased region" description="Polar residues" evidence="2">
    <location>
        <begin position="353"/>
        <end position="373"/>
    </location>
</feature>
<dbReference type="GO" id="GO:0005730">
    <property type="term" value="C:nucleolus"/>
    <property type="evidence" value="ECO:0007669"/>
    <property type="project" value="TreeGrafter"/>
</dbReference>
<dbReference type="SUPFAM" id="SSF46785">
    <property type="entry name" value="Winged helix' DNA-binding domain"/>
    <property type="match status" value="1"/>
</dbReference>
<evidence type="ECO:0000313" key="4">
    <source>
        <dbReference type="Proteomes" id="UP001152795"/>
    </source>
</evidence>
<sequence length="1019" mass="111211">MSELNIQQCDNLTNIVNVSQEPDAQLDPRVKIYLSLEAIYDSDSSEEYSDEDSLSEYSMDYEYSADANNYNMNVSMNNNTSPNNCRGDIGSSHQIQIPSTGRTCTSAKPSNRPPPPSRDLYKSLINQSEHPMKPVQHSTGAYSYSNIQGSSSGQKTMLQRSLDAMRQVGNLRGHHDSAAEVMHVAGNGGNARGTMAHPANQPQTTLGEPRSPTFSSSPRKQESSKSLAPSWTHSSTRQDNSLHMLHSAASQKPTSPTNVPNQVALSTSSPGHHALPTTIHKRPPPPSAVFMQQGPLPTKSQKHVQHSNIPLSHQKEHTSQYPSNQNTAISQYPGNQTKPTPQYPNRMPPPTQFPTNLTTTPSRPATQTPEQSVESKIIAFLQSQGRPCNTKSIRLSLGAGSKKEINPILYLMQRKGNIAKVQDSPPTWKLCQGKGVTTPPSSIQNPPARSLGRGYPGSNASYMQTPSQVQSQGQIVGRGTQGPSASYMPSPAQNQSLTTQPKPPKPAGGSSTTGKDFFEACFTSINKNPVSAFNNYAQKNKSEATFEIISQKTTGKPSFTVAAKLGKHMFTAVTAGNMKEAKRQAADVALREIGQASGSGRPDSTDGKLDLSNLPSIPRNNTWTHFDCMAALSHQLFARIAPTVSASFAGRKVIACMLMKLSSQDPGRVMSLGAGNRCITGERISLEGRKVNDSHAEIVARRGLIRVFYKELSNCFAGKESIFVRKGSAAKLCLRDGVTFHLYISTAPCGDGALFSPREAGGVVAGGENLTRDHTPTFTSKQQGILRTKIEDGEGTLPIDFDAPPQTWDGLLQGDRLRTMSCSDKICRWNVLGLQGALLSHFIQPIYLDSLTLGYLYDHGHLSRAVCCRLQHKNDLNDRLARGYHVNHPCLGRVTAYDPPRETEKTNNISINWALGDSNAEVTDGRDGACLTRTGNAPTPSRLCKAALYGNFRELCRRVPELQHLLKTDSYKEAKTLAEDFCRCKKEMKAQFKASKYSQWVSKPMEQDLFSDSLPALDV</sequence>
<dbReference type="PANTHER" id="PTHR10910:SF107">
    <property type="entry name" value="DOUBLE-STRANDED RNA-SPECIFIC ADENOSINE DEAMINASE"/>
    <property type="match status" value="1"/>
</dbReference>
<dbReference type="InterPro" id="IPR014720">
    <property type="entry name" value="dsRBD_dom"/>
</dbReference>
<evidence type="ECO:0000256" key="1">
    <source>
        <dbReference type="ARBA" id="ARBA00022884"/>
    </source>
</evidence>
<name>A0A7D9J4S9_PARCT</name>
<dbReference type="CDD" id="cd19875">
    <property type="entry name" value="DSRM_EIF2AK2-like"/>
    <property type="match status" value="1"/>
</dbReference>
<dbReference type="Pfam" id="PF02295">
    <property type="entry name" value="z-alpha"/>
    <property type="match status" value="1"/>
</dbReference>
<dbReference type="Pfam" id="PF02137">
    <property type="entry name" value="A_deamin"/>
    <property type="match status" value="1"/>
</dbReference>
<feature type="compositionally biased region" description="Polar residues" evidence="2">
    <location>
        <begin position="491"/>
        <end position="500"/>
    </location>
</feature>
<dbReference type="SMART" id="SM00358">
    <property type="entry name" value="DSRM"/>
    <property type="match status" value="1"/>
</dbReference>
<dbReference type="OrthoDB" id="10268011at2759"/>
<dbReference type="SMART" id="SM00550">
    <property type="entry name" value="Zalpha"/>
    <property type="match status" value="1"/>
</dbReference>
<accession>A0A7D9J4S9</accession>
<dbReference type="EMBL" id="CACRXK020011655">
    <property type="protein sequence ID" value="CAB4021841.1"/>
    <property type="molecule type" value="Genomic_DNA"/>
</dbReference>
<feature type="region of interest" description="Disordered" evidence="2">
    <location>
        <begin position="81"/>
        <end position="155"/>
    </location>
</feature>
<dbReference type="Proteomes" id="UP001152795">
    <property type="component" value="Unassembled WGS sequence"/>
</dbReference>
<feature type="compositionally biased region" description="Polar residues" evidence="2">
    <location>
        <begin position="136"/>
        <end position="155"/>
    </location>
</feature>
<evidence type="ECO:0000313" key="3">
    <source>
        <dbReference type="EMBL" id="CAB4021841.1"/>
    </source>
</evidence>
<dbReference type="GO" id="GO:0008251">
    <property type="term" value="F:tRNA-specific adenosine deaminase activity"/>
    <property type="evidence" value="ECO:0007669"/>
    <property type="project" value="TreeGrafter"/>
</dbReference>
<dbReference type="Gene3D" id="3.30.160.20">
    <property type="match status" value="1"/>
</dbReference>
<organism evidence="3 4">
    <name type="scientific">Paramuricea clavata</name>
    <name type="common">Red gorgonian</name>
    <name type="synonym">Violescent sea-whip</name>
    <dbReference type="NCBI Taxonomy" id="317549"/>
    <lineage>
        <taxon>Eukaryota</taxon>
        <taxon>Metazoa</taxon>
        <taxon>Cnidaria</taxon>
        <taxon>Anthozoa</taxon>
        <taxon>Octocorallia</taxon>
        <taxon>Malacalcyonacea</taxon>
        <taxon>Plexauridae</taxon>
        <taxon>Paramuricea</taxon>
    </lineage>
</organism>
<dbReference type="PROSITE" id="PS50141">
    <property type="entry name" value="A_DEAMIN_EDITASE"/>
    <property type="match status" value="1"/>
</dbReference>
<feature type="compositionally biased region" description="Polar residues" evidence="2">
    <location>
        <begin position="319"/>
        <end position="340"/>
    </location>
</feature>
<keyword evidence="1" id="KW-0694">RNA-binding</keyword>
<protein>
    <submittedName>
        <fullName evidence="3">Double-stranded RNA-specific adenosine deaminase-like</fullName>
    </submittedName>
</protein>
<dbReference type="GO" id="GO:0006382">
    <property type="term" value="P:adenosine to inosine editing"/>
    <property type="evidence" value="ECO:0007669"/>
    <property type="project" value="TreeGrafter"/>
</dbReference>
<feature type="compositionally biased region" description="Polar residues" evidence="2">
    <location>
        <begin position="91"/>
        <end position="109"/>
    </location>
</feature>
<dbReference type="PROSITE" id="PS50137">
    <property type="entry name" value="DS_RBD"/>
    <property type="match status" value="1"/>
</dbReference>